<comment type="caution">
    <text evidence="2">The sequence shown here is derived from an EMBL/GenBank/DDBJ whole genome shotgun (WGS) entry which is preliminary data.</text>
</comment>
<gene>
    <name evidence="2" type="ORF">KYN89_01635</name>
</gene>
<dbReference type="Proteomes" id="UP000759298">
    <property type="component" value="Unassembled WGS sequence"/>
</dbReference>
<protein>
    <submittedName>
        <fullName evidence="2">Uncharacterized protein</fullName>
    </submittedName>
</protein>
<accession>A0ABS7P9L1</accession>
<evidence type="ECO:0000313" key="2">
    <source>
        <dbReference type="EMBL" id="MBY8335739.1"/>
    </source>
</evidence>
<evidence type="ECO:0000256" key="1">
    <source>
        <dbReference type="SAM" id="Phobius"/>
    </source>
</evidence>
<organism evidence="2 3">
    <name type="scientific">Alteriqipengyuania abyssalis</name>
    <dbReference type="NCBI Taxonomy" id="2860200"/>
    <lineage>
        <taxon>Bacteria</taxon>
        <taxon>Pseudomonadati</taxon>
        <taxon>Pseudomonadota</taxon>
        <taxon>Alphaproteobacteria</taxon>
        <taxon>Sphingomonadales</taxon>
        <taxon>Erythrobacteraceae</taxon>
        <taxon>Alteriqipengyuania</taxon>
    </lineage>
</organism>
<sequence length="50" mass="5267">MPDQTQSQRHIGKAVLVTILGIGALVLLNPQSNDAPHVGSGYMVQVVEIA</sequence>
<dbReference type="RefSeq" id="WP_222823508.1">
    <property type="nucleotide sequence ID" value="NZ_JAHWXP010000001.1"/>
</dbReference>
<keyword evidence="1" id="KW-0472">Membrane</keyword>
<keyword evidence="3" id="KW-1185">Reference proteome</keyword>
<keyword evidence="1" id="KW-1133">Transmembrane helix</keyword>
<proteinExistence type="predicted"/>
<feature type="transmembrane region" description="Helical" evidence="1">
    <location>
        <begin position="12"/>
        <end position="28"/>
    </location>
</feature>
<reference evidence="2 3" key="1">
    <citation type="submission" date="2021-07" db="EMBL/GenBank/DDBJ databases">
        <title>Alteriqipengyuania abyssalis NZ-12B nov, sp.nov isolated from deep sea sponge in pacific ocean.</title>
        <authorList>
            <person name="Tareen S."/>
            <person name="Wink J."/>
        </authorList>
    </citation>
    <scope>NUCLEOTIDE SEQUENCE [LARGE SCALE GENOMIC DNA]</scope>
    <source>
        <strain evidence="2 3">NZ-12B</strain>
    </source>
</reference>
<evidence type="ECO:0000313" key="3">
    <source>
        <dbReference type="Proteomes" id="UP000759298"/>
    </source>
</evidence>
<dbReference type="EMBL" id="JAHWXP010000001">
    <property type="protein sequence ID" value="MBY8335739.1"/>
    <property type="molecule type" value="Genomic_DNA"/>
</dbReference>
<keyword evidence="1" id="KW-0812">Transmembrane</keyword>
<name>A0ABS7P9L1_9SPHN</name>